<feature type="domain" description="Thioesterase" evidence="1">
    <location>
        <begin position="139"/>
        <end position="213"/>
    </location>
</feature>
<accession>A0ABR2IX32</accession>
<keyword evidence="3" id="KW-1185">Reference proteome</keyword>
<dbReference type="EMBL" id="JAPCWZ010000004">
    <property type="protein sequence ID" value="KAK8869332.1"/>
    <property type="molecule type" value="Genomic_DNA"/>
</dbReference>
<dbReference type="Gene3D" id="3.10.129.10">
    <property type="entry name" value="Hotdog Thioesterase"/>
    <property type="match status" value="1"/>
</dbReference>
<dbReference type="CDD" id="cd03443">
    <property type="entry name" value="PaaI_thioesterase"/>
    <property type="match status" value="1"/>
</dbReference>
<dbReference type="Proteomes" id="UP001390339">
    <property type="component" value="Unassembled WGS sequence"/>
</dbReference>
<dbReference type="InterPro" id="IPR006683">
    <property type="entry name" value="Thioestr_dom"/>
</dbReference>
<sequence>MADQYAIQEAVKPKSELTNHNQSVPDPIAHFKAIPWCAKLIEDRANIDVVVPDRRPLDSGESNFVRKTMNTPTTIKASISFLRPVKAHRTIQTTSGGELSKSTALLSGGGPDHSENPRNPFLLFNALADLGVDCQSYAGTMHGGLYTVLMDEVMGTAANFQAANGAYTVRFTTNFRRPVRMPQVVLVRGRVIKREGRKLHLRGSMEDKNGEVLAEAEGIWLCMAANVGRSQL</sequence>
<gene>
    <name evidence="2" type="ORF">PGQ11_007910</name>
</gene>
<dbReference type="PANTHER" id="PTHR47260:SF3">
    <property type="entry name" value="THIOESTERASE FAMILY PROTEIN (AFU_ORTHOLOGUE AFUA_7G03960)"/>
    <property type="match status" value="1"/>
</dbReference>
<evidence type="ECO:0000313" key="2">
    <source>
        <dbReference type="EMBL" id="KAK8869332.1"/>
    </source>
</evidence>
<dbReference type="InterPro" id="IPR052061">
    <property type="entry name" value="PTE-AB_protein"/>
</dbReference>
<protein>
    <submittedName>
        <fullName evidence="2">HotDog domain-containing protein</fullName>
    </submittedName>
</protein>
<reference evidence="2 3" key="1">
    <citation type="journal article" date="2024" name="IMA Fungus">
        <title>Apiospora arundinis, a panoply of carbohydrate-active enzymes and secondary metabolites.</title>
        <authorList>
            <person name="Sorensen T."/>
            <person name="Petersen C."/>
            <person name="Muurmann A.T."/>
            <person name="Christiansen J.V."/>
            <person name="Brundto M.L."/>
            <person name="Overgaard C.K."/>
            <person name="Boysen A.T."/>
            <person name="Wollenberg R.D."/>
            <person name="Larsen T.O."/>
            <person name="Sorensen J.L."/>
            <person name="Nielsen K.L."/>
            <person name="Sondergaard T.E."/>
        </authorList>
    </citation>
    <scope>NUCLEOTIDE SEQUENCE [LARGE SCALE GENOMIC DNA]</scope>
    <source>
        <strain evidence="2 3">AAU 773</strain>
    </source>
</reference>
<comment type="caution">
    <text evidence="2">The sequence shown here is derived from an EMBL/GenBank/DDBJ whole genome shotgun (WGS) entry which is preliminary data.</text>
</comment>
<dbReference type="Pfam" id="PF03061">
    <property type="entry name" value="4HBT"/>
    <property type="match status" value="1"/>
</dbReference>
<name>A0ABR2IX32_9PEZI</name>
<evidence type="ECO:0000313" key="3">
    <source>
        <dbReference type="Proteomes" id="UP001390339"/>
    </source>
</evidence>
<dbReference type="SUPFAM" id="SSF54637">
    <property type="entry name" value="Thioesterase/thiol ester dehydrase-isomerase"/>
    <property type="match status" value="1"/>
</dbReference>
<organism evidence="2 3">
    <name type="scientific">Apiospora arundinis</name>
    <dbReference type="NCBI Taxonomy" id="335852"/>
    <lineage>
        <taxon>Eukaryota</taxon>
        <taxon>Fungi</taxon>
        <taxon>Dikarya</taxon>
        <taxon>Ascomycota</taxon>
        <taxon>Pezizomycotina</taxon>
        <taxon>Sordariomycetes</taxon>
        <taxon>Xylariomycetidae</taxon>
        <taxon>Amphisphaeriales</taxon>
        <taxon>Apiosporaceae</taxon>
        <taxon>Apiospora</taxon>
    </lineage>
</organism>
<evidence type="ECO:0000259" key="1">
    <source>
        <dbReference type="Pfam" id="PF03061"/>
    </source>
</evidence>
<dbReference type="PANTHER" id="PTHR47260">
    <property type="entry name" value="UPF0644 PROTEIN PB2B4.06"/>
    <property type="match status" value="1"/>
</dbReference>
<dbReference type="InterPro" id="IPR029069">
    <property type="entry name" value="HotDog_dom_sf"/>
</dbReference>
<proteinExistence type="predicted"/>